<evidence type="ECO:0000313" key="2">
    <source>
        <dbReference type="EMBL" id="ATA87529.1"/>
    </source>
</evidence>
<name>A0A250FQS1_9FLAO</name>
<proteinExistence type="predicted"/>
<keyword evidence="1" id="KW-1133">Transmembrane helix</keyword>
<feature type="transmembrane region" description="Helical" evidence="1">
    <location>
        <begin position="74"/>
        <end position="98"/>
    </location>
</feature>
<gene>
    <name evidence="2" type="ORF">CGC50_10450</name>
</gene>
<feature type="transmembrane region" description="Helical" evidence="1">
    <location>
        <begin position="34"/>
        <end position="54"/>
    </location>
</feature>
<dbReference type="KEGG" id="cgh:CGC50_10450"/>
<dbReference type="AlphaFoldDB" id="A0A250FQS1"/>
<evidence type="ECO:0000313" key="3">
    <source>
        <dbReference type="Proteomes" id="UP000217250"/>
    </source>
</evidence>
<evidence type="ECO:0000256" key="1">
    <source>
        <dbReference type="SAM" id="Phobius"/>
    </source>
</evidence>
<feature type="transmembrane region" description="Helical" evidence="1">
    <location>
        <begin position="6"/>
        <end position="22"/>
    </location>
</feature>
<sequence length="106" mass="12624">MVSLKYIIIIGLIPYLISFFIIKKFANKHRWEYFLILGWFLLQSISSLDLYFIHENFGMDGITQFSDFEIYIVYSFKILFLEPIHHILFLVALGSLAIKHFKRLSD</sequence>
<organism evidence="2 3">
    <name type="scientific">Capnocytophaga gingivalis</name>
    <dbReference type="NCBI Taxonomy" id="1017"/>
    <lineage>
        <taxon>Bacteria</taxon>
        <taxon>Pseudomonadati</taxon>
        <taxon>Bacteroidota</taxon>
        <taxon>Flavobacteriia</taxon>
        <taxon>Flavobacteriales</taxon>
        <taxon>Flavobacteriaceae</taxon>
        <taxon>Capnocytophaga</taxon>
    </lineage>
</organism>
<dbReference type="Proteomes" id="UP000217250">
    <property type="component" value="Chromosome"/>
</dbReference>
<protein>
    <submittedName>
        <fullName evidence="2">Uncharacterized protein</fullName>
    </submittedName>
</protein>
<keyword evidence="1" id="KW-0472">Membrane</keyword>
<reference evidence="3" key="1">
    <citation type="submission" date="2017-06" db="EMBL/GenBank/DDBJ databases">
        <title>Capnocytophaga spp. assemblies.</title>
        <authorList>
            <person name="Gulvik C.A."/>
        </authorList>
    </citation>
    <scope>NUCLEOTIDE SEQUENCE [LARGE SCALE GENOMIC DNA]</scope>
    <source>
        <strain evidence="3">H1496</strain>
    </source>
</reference>
<accession>A0A250FQS1</accession>
<keyword evidence="1" id="KW-0812">Transmembrane</keyword>
<dbReference type="EMBL" id="CP022386">
    <property type="protein sequence ID" value="ATA87529.1"/>
    <property type="molecule type" value="Genomic_DNA"/>
</dbReference>